<dbReference type="AlphaFoldDB" id="C8PSG5"/>
<protein>
    <recommendedName>
        <fullName evidence="4">YARHG domain-containing protein</fullName>
    </recommendedName>
</protein>
<evidence type="ECO:0000313" key="3">
    <source>
        <dbReference type="Proteomes" id="UP000004509"/>
    </source>
</evidence>
<sequence length="348" mass="39650">MKHIKYFCIILFLCLFFSLPCPAQPLTGLWENSERFIEYTDTGKTGGTAEDTMRIVLKTYYRFVYDDMGTYPVAAEQENTGNVYSLRIRYPGYKTPVPADVWVHGDGLFTSFYKKVPHALTAGTQTDATQPGIDEISANPQPAAVPSSATVLEGFWVEQGFRNGILIYQQEAPVFFDAFFFHGTQYIRFRYWTGDFEYKEKRAGFVCDDGSHVSVPKFIRQYDAIYSCITDNGSKLKNYEKGTVSIDSVDGVQRLTLTPQGGGPGTHAVGDVYPHQTYPEIQALPLYYDERDGTFAFGEPFLTRSPISNLQEEITRHNSLKRPPQEPLLKADELDFYWDRIKEIRKQD</sequence>
<dbReference type="Proteomes" id="UP000004509">
    <property type="component" value="Unassembled WGS sequence"/>
</dbReference>
<feature type="signal peptide" evidence="1">
    <location>
        <begin position="1"/>
        <end position="23"/>
    </location>
</feature>
<evidence type="ECO:0000256" key="1">
    <source>
        <dbReference type="SAM" id="SignalP"/>
    </source>
</evidence>
<dbReference type="STRING" id="596324.TREVI0001_1332"/>
<evidence type="ECO:0000313" key="2">
    <source>
        <dbReference type="EMBL" id="EEV19835.1"/>
    </source>
</evidence>
<comment type="caution">
    <text evidence="2">The sequence shown here is derived from an EMBL/GenBank/DDBJ whole genome shotgun (WGS) entry which is preliminary data.</text>
</comment>
<feature type="chain" id="PRO_5002991330" description="YARHG domain-containing protein" evidence="1">
    <location>
        <begin position="24"/>
        <end position="348"/>
    </location>
</feature>
<dbReference type="eggNOG" id="ENOG5032GJQ">
    <property type="taxonomic scope" value="Bacteria"/>
</dbReference>
<proteinExistence type="predicted"/>
<keyword evidence="1" id="KW-0732">Signal</keyword>
<reference evidence="2 3" key="1">
    <citation type="submission" date="2009-07" db="EMBL/GenBank/DDBJ databases">
        <authorList>
            <person name="Madupu R."/>
            <person name="Sebastian Y."/>
            <person name="Durkin A.S."/>
            <person name="Torralba M."/>
            <person name="Methe B."/>
            <person name="Sutton G.G."/>
            <person name="Strausberg R.L."/>
            <person name="Nelson K.E."/>
        </authorList>
    </citation>
    <scope>NUCLEOTIDE SEQUENCE [LARGE SCALE GENOMIC DNA]</scope>
    <source>
        <strain evidence="2 3">ATCC 35580</strain>
    </source>
</reference>
<evidence type="ECO:0008006" key="4">
    <source>
        <dbReference type="Google" id="ProtNLM"/>
    </source>
</evidence>
<gene>
    <name evidence="2" type="ORF">TREVI0001_1332</name>
</gene>
<dbReference type="EMBL" id="ACYH01000049">
    <property type="protein sequence ID" value="EEV19835.1"/>
    <property type="molecule type" value="Genomic_DNA"/>
</dbReference>
<dbReference type="OrthoDB" id="356725at2"/>
<organism evidence="2 3">
    <name type="scientific">Treponema vincentii ATCC 35580</name>
    <dbReference type="NCBI Taxonomy" id="596324"/>
    <lineage>
        <taxon>Bacteria</taxon>
        <taxon>Pseudomonadati</taxon>
        <taxon>Spirochaetota</taxon>
        <taxon>Spirochaetia</taxon>
        <taxon>Spirochaetales</taxon>
        <taxon>Treponemataceae</taxon>
        <taxon>Treponema</taxon>
    </lineage>
</organism>
<accession>C8PSG5</accession>
<dbReference type="RefSeq" id="WP_006189541.1">
    <property type="nucleotide sequence ID" value="NZ_ACYH01000049.1"/>
</dbReference>
<name>C8PSG5_9SPIR</name>